<keyword evidence="1" id="KW-0472">Membrane</keyword>
<dbReference type="Proteomes" id="UP001589647">
    <property type="component" value="Unassembled WGS sequence"/>
</dbReference>
<comment type="caution">
    <text evidence="2">The sequence shown here is derived from an EMBL/GenBank/DDBJ whole genome shotgun (WGS) entry which is preliminary data.</text>
</comment>
<evidence type="ECO:0000313" key="2">
    <source>
        <dbReference type="EMBL" id="MFB9207199.1"/>
    </source>
</evidence>
<evidence type="ECO:0000313" key="3">
    <source>
        <dbReference type="Proteomes" id="UP001589647"/>
    </source>
</evidence>
<protein>
    <recommendedName>
        <fullName evidence="4">Cytosine permease</fullName>
    </recommendedName>
</protein>
<name>A0ABV5IRM0_9ACTN</name>
<dbReference type="PANTHER" id="PTHR30569">
    <property type="entry name" value="CYTOSINE TRANSPORTER CODB"/>
    <property type="match status" value="1"/>
</dbReference>
<dbReference type="Gene3D" id="1.10.4160.10">
    <property type="entry name" value="Hydantoin permease"/>
    <property type="match status" value="1"/>
</dbReference>
<accession>A0ABV5IRM0</accession>
<dbReference type="RefSeq" id="WP_189654185.1">
    <property type="nucleotide sequence ID" value="NZ_BMRC01000061.1"/>
</dbReference>
<keyword evidence="3" id="KW-1185">Reference proteome</keyword>
<feature type="transmembrane region" description="Helical" evidence="1">
    <location>
        <begin position="79"/>
        <end position="102"/>
    </location>
</feature>
<evidence type="ECO:0008006" key="4">
    <source>
        <dbReference type="Google" id="ProtNLM"/>
    </source>
</evidence>
<feature type="transmembrane region" description="Helical" evidence="1">
    <location>
        <begin position="108"/>
        <end position="125"/>
    </location>
</feature>
<feature type="transmembrane region" description="Helical" evidence="1">
    <location>
        <begin position="39"/>
        <end position="58"/>
    </location>
</feature>
<dbReference type="PANTHER" id="PTHR30569:SF0">
    <property type="entry name" value="CYTOSINE PERMEASE"/>
    <property type="match status" value="1"/>
</dbReference>
<keyword evidence="1" id="KW-1133">Transmembrane helix</keyword>
<sequence length="160" mass="16832">MSSLVPKARKWQVSTALGAGAAVLGSFDASAWLPNFLLFLGIAAPPVAGIIIADFILYRRNGHDTGALSYGSAVRLPTFVAWAGGAVVGYLSAYGMFSLTHIPSIDSLLFGGLLYALITALATTTRHERTAWPFSPVAPPLVRTREAGPRATGRSTGRLC</sequence>
<gene>
    <name evidence="2" type="ORF">ACFFV7_38835</name>
</gene>
<dbReference type="InterPro" id="IPR030191">
    <property type="entry name" value="CodB"/>
</dbReference>
<evidence type="ECO:0000256" key="1">
    <source>
        <dbReference type="SAM" id="Phobius"/>
    </source>
</evidence>
<organism evidence="2 3">
    <name type="scientific">Nonomuraea spiralis</name>
    <dbReference type="NCBI Taxonomy" id="46182"/>
    <lineage>
        <taxon>Bacteria</taxon>
        <taxon>Bacillati</taxon>
        <taxon>Actinomycetota</taxon>
        <taxon>Actinomycetes</taxon>
        <taxon>Streptosporangiales</taxon>
        <taxon>Streptosporangiaceae</taxon>
        <taxon>Nonomuraea</taxon>
    </lineage>
</organism>
<dbReference type="EMBL" id="JBHMEI010000047">
    <property type="protein sequence ID" value="MFB9207199.1"/>
    <property type="molecule type" value="Genomic_DNA"/>
</dbReference>
<keyword evidence="1" id="KW-0812">Transmembrane</keyword>
<reference evidence="2 3" key="1">
    <citation type="submission" date="2024-09" db="EMBL/GenBank/DDBJ databases">
        <authorList>
            <person name="Sun Q."/>
            <person name="Mori K."/>
        </authorList>
    </citation>
    <scope>NUCLEOTIDE SEQUENCE [LARGE SCALE GENOMIC DNA]</scope>
    <source>
        <strain evidence="2 3">CCM 3426</strain>
    </source>
</reference>
<proteinExistence type="predicted"/>